<name>A0A1H8V1N3_9EURY</name>
<keyword evidence="1" id="KW-1133">Transmembrane helix</keyword>
<feature type="transmembrane region" description="Helical" evidence="1">
    <location>
        <begin position="12"/>
        <end position="35"/>
    </location>
</feature>
<dbReference type="OrthoDB" id="189852at2157"/>
<dbReference type="AlphaFoldDB" id="A0A1H8V1N3"/>
<evidence type="ECO:0000256" key="1">
    <source>
        <dbReference type="SAM" id="Phobius"/>
    </source>
</evidence>
<feature type="transmembrane region" description="Helical" evidence="1">
    <location>
        <begin position="55"/>
        <end position="80"/>
    </location>
</feature>
<evidence type="ECO:0000313" key="3">
    <source>
        <dbReference type="Proteomes" id="UP000199126"/>
    </source>
</evidence>
<dbReference type="RefSeq" id="WP_089826698.1">
    <property type="nucleotide sequence ID" value="NZ_FODV01000013.1"/>
</dbReference>
<sequence>MATETTKLDTRAFALACGLLWSGAVVILGITARFGWGRRWQRLLADVYRGYDETISGLIVGAVWAFIDGLSGGYSFSWLYNRLRQ</sequence>
<dbReference type="EMBL" id="FODV01000013">
    <property type="protein sequence ID" value="SEP08688.1"/>
    <property type="molecule type" value="Genomic_DNA"/>
</dbReference>
<keyword evidence="1" id="KW-0472">Membrane</keyword>
<reference evidence="3" key="1">
    <citation type="submission" date="2016-10" db="EMBL/GenBank/DDBJ databases">
        <authorList>
            <person name="Varghese N."/>
            <person name="Submissions S."/>
        </authorList>
    </citation>
    <scope>NUCLEOTIDE SEQUENCE [LARGE SCALE GENOMIC DNA]</scope>
    <source>
        <strain evidence="3">CGMCC 1.10121</strain>
    </source>
</reference>
<organism evidence="2 3">
    <name type="scientific">Halogranum amylolyticum</name>
    <dbReference type="NCBI Taxonomy" id="660520"/>
    <lineage>
        <taxon>Archaea</taxon>
        <taxon>Methanobacteriati</taxon>
        <taxon>Methanobacteriota</taxon>
        <taxon>Stenosarchaea group</taxon>
        <taxon>Halobacteria</taxon>
        <taxon>Halobacteriales</taxon>
        <taxon>Haloferacaceae</taxon>
    </lineage>
</organism>
<protein>
    <submittedName>
        <fullName evidence="2">Uncharacterized protein</fullName>
    </submittedName>
</protein>
<gene>
    <name evidence="2" type="ORF">SAMN04487948_11394</name>
</gene>
<accession>A0A1H8V1N3</accession>
<dbReference type="Proteomes" id="UP000199126">
    <property type="component" value="Unassembled WGS sequence"/>
</dbReference>
<evidence type="ECO:0000313" key="2">
    <source>
        <dbReference type="EMBL" id="SEP08688.1"/>
    </source>
</evidence>
<dbReference type="NCBIfam" id="NF037947">
    <property type="entry name" value="holin_4"/>
    <property type="match status" value="1"/>
</dbReference>
<proteinExistence type="predicted"/>
<keyword evidence="3" id="KW-1185">Reference proteome</keyword>
<keyword evidence="1" id="KW-0812">Transmembrane</keyword>